<comment type="caution">
    <text evidence="2">The sequence shown here is derived from an EMBL/GenBank/DDBJ whole genome shotgun (WGS) entry which is preliminary data.</text>
</comment>
<organism evidence="2 3">
    <name type="scientific">Apiotrichum porosum</name>
    <dbReference type="NCBI Taxonomy" id="105984"/>
    <lineage>
        <taxon>Eukaryota</taxon>
        <taxon>Fungi</taxon>
        <taxon>Dikarya</taxon>
        <taxon>Basidiomycota</taxon>
        <taxon>Agaricomycotina</taxon>
        <taxon>Tremellomycetes</taxon>
        <taxon>Trichosporonales</taxon>
        <taxon>Trichosporonaceae</taxon>
        <taxon>Apiotrichum</taxon>
    </lineage>
</organism>
<reference evidence="2 3" key="1">
    <citation type="submission" date="2018-11" db="EMBL/GenBank/DDBJ databases">
        <title>Genome sequence of Apiotrichum porosum DSM 27194.</title>
        <authorList>
            <person name="Aliyu H."/>
            <person name="Gorte O."/>
            <person name="Ochsenreither K."/>
        </authorList>
    </citation>
    <scope>NUCLEOTIDE SEQUENCE [LARGE SCALE GENOMIC DNA]</scope>
    <source>
        <strain evidence="2 3">DSM 27194</strain>
    </source>
</reference>
<protein>
    <submittedName>
        <fullName evidence="2">Uncharacterized protein</fullName>
    </submittedName>
</protein>
<dbReference type="Proteomes" id="UP000279236">
    <property type="component" value="Unassembled WGS sequence"/>
</dbReference>
<dbReference type="RefSeq" id="XP_028478724.1">
    <property type="nucleotide sequence ID" value="XM_028619752.1"/>
</dbReference>
<evidence type="ECO:0000313" key="3">
    <source>
        <dbReference type="Proteomes" id="UP000279236"/>
    </source>
</evidence>
<proteinExistence type="predicted"/>
<keyword evidence="3" id="KW-1185">Reference proteome</keyword>
<sequence length="293" mass="30583">MPSSVSHPVWPLAPPSASDTALGLGLGAVSLVEAMDASPHDGYWSSPEGTAYAGSQDDDSDCVHNLLRLDLKDQDLFGADAKRGVVGNAVGLFSFSSCSSDPDASSTIASTACAPRTAAVHIKRENMELKLDLGIDEAEPLCPTPGSAFAARRPTYPFDSFGDVRTTAPGRAFDPATPRAHSISLCSPRYRVDAMHAAALGAAALPLPLPLPLPVPVPVPSELSTSSPAPLDSPELATPISAHVPLQEHDDDPKPVFLNVFAIKDNAYQSFSEAMQPTPTATSTSLPRDGCFA</sequence>
<dbReference type="EMBL" id="RSCE01000002">
    <property type="protein sequence ID" value="RSH85939.1"/>
    <property type="molecule type" value="Genomic_DNA"/>
</dbReference>
<dbReference type="GeneID" id="39588667"/>
<name>A0A427Y4C8_9TREE</name>
<feature type="region of interest" description="Disordered" evidence="1">
    <location>
        <begin position="274"/>
        <end position="293"/>
    </location>
</feature>
<gene>
    <name evidence="2" type="ORF">EHS24_004124</name>
</gene>
<accession>A0A427Y4C8</accession>
<evidence type="ECO:0000256" key="1">
    <source>
        <dbReference type="SAM" id="MobiDB-lite"/>
    </source>
</evidence>
<evidence type="ECO:0000313" key="2">
    <source>
        <dbReference type="EMBL" id="RSH85939.1"/>
    </source>
</evidence>
<feature type="compositionally biased region" description="Polar residues" evidence="1">
    <location>
        <begin position="274"/>
        <end position="286"/>
    </location>
</feature>
<dbReference type="AlphaFoldDB" id="A0A427Y4C8"/>